<proteinExistence type="predicted"/>
<dbReference type="EMBL" id="BOQL01000051">
    <property type="protein sequence ID" value="GIM74532.1"/>
    <property type="molecule type" value="Genomic_DNA"/>
</dbReference>
<comment type="caution">
    <text evidence="1">The sequence shown here is derived from an EMBL/GenBank/DDBJ whole genome shotgun (WGS) entry which is preliminary data.</text>
</comment>
<gene>
    <name evidence="1" type="ORF">Aau02nite_61460</name>
</gene>
<accession>A0A919VST5</accession>
<dbReference type="Pfam" id="PF19866">
    <property type="entry name" value="DUF6339"/>
    <property type="match status" value="1"/>
</dbReference>
<reference evidence="1" key="1">
    <citation type="submission" date="2021-03" db="EMBL/GenBank/DDBJ databases">
        <title>Whole genome shotgun sequence of Actinoplanes auranticolor NBRC 12245.</title>
        <authorList>
            <person name="Komaki H."/>
            <person name="Tamura T."/>
        </authorList>
    </citation>
    <scope>NUCLEOTIDE SEQUENCE</scope>
    <source>
        <strain evidence="1">NBRC 12245</strain>
    </source>
</reference>
<name>A0A919VST5_9ACTN</name>
<dbReference type="RefSeq" id="WP_212992054.1">
    <property type="nucleotide sequence ID" value="NZ_BAABEA010000036.1"/>
</dbReference>
<protein>
    <submittedName>
        <fullName evidence="1">Uncharacterized protein</fullName>
    </submittedName>
</protein>
<evidence type="ECO:0000313" key="1">
    <source>
        <dbReference type="EMBL" id="GIM74532.1"/>
    </source>
</evidence>
<organism evidence="1 2">
    <name type="scientific">Actinoplanes auranticolor</name>
    <dbReference type="NCBI Taxonomy" id="47988"/>
    <lineage>
        <taxon>Bacteria</taxon>
        <taxon>Bacillati</taxon>
        <taxon>Actinomycetota</taxon>
        <taxon>Actinomycetes</taxon>
        <taxon>Micromonosporales</taxon>
        <taxon>Micromonosporaceae</taxon>
        <taxon>Actinoplanes</taxon>
    </lineage>
</organism>
<keyword evidence="2" id="KW-1185">Reference proteome</keyword>
<evidence type="ECO:0000313" key="2">
    <source>
        <dbReference type="Proteomes" id="UP000681340"/>
    </source>
</evidence>
<dbReference type="InterPro" id="IPR045920">
    <property type="entry name" value="DUF6339"/>
</dbReference>
<dbReference type="AlphaFoldDB" id="A0A919VST5"/>
<dbReference type="Proteomes" id="UP000681340">
    <property type="component" value="Unassembled WGS sequence"/>
</dbReference>
<sequence length="283" mass="31606">MDSDSLRRFRQHLSDDQRRRLIEHIDGDVALTEPVRHRSGADIGLNVVDDLMASVAQRSDGADWAEDRAASDRWLAPRLHYALRLTRVQASDRVLWTWLAVRHHAYVTWRWADSAAAVNDERWNGPVQKQAMMRLWWGAELFRNGDDYTPVLRAFLRQDFPNSYLHRPFVRCRSLALALLEIVAPANGGDVRSATEINDLARVLNLVMAGSPPELETGLQQDDHAAFDDWTATVPAVPADWEILPRGPAALDVTEASLVGARLVAARGWDQAVAARALAGGQP</sequence>